<keyword evidence="3 14" id="KW-1003">Cell membrane</keyword>
<dbReference type="Pfam" id="PF02518">
    <property type="entry name" value="HATPase_c"/>
    <property type="match status" value="1"/>
</dbReference>
<dbReference type="SUPFAM" id="SSF55874">
    <property type="entry name" value="ATPase domain of HSP90 chaperone/DNA topoisomerase II/histidine kinase"/>
    <property type="match status" value="1"/>
</dbReference>
<dbReference type="EMBL" id="CP003154">
    <property type="protein sequence ID" value="AFL76061.1"/>
    <property type="molecule type" value="Genomic_DNA"/>
</dbReference>
<dbReference type="SUPFAM" id="SSF158472">
    <property type="entry name" value="HAMP domain-like"/>
    <property type="match status" value="1"/>
</dbReference>
<dbReference type="Proteomes" id="UP000006062">
    <property type="component" value="Chromosome"/>
</dbReference>
<dbReference type="STRING" id="765911.Thivi_4248"/>
<evidence type="ECO:0000259" key="17">
    <source>
        <dbReference type="PROSITE" id="PS50109"/>
    </source>
</evidence>
<feature type="domain" description="HAMP" evidence="18">
    <location>
        <begin position="200"/>
        <end position="252"/>
    </location>
</feature>
<evidence type="ECO:0000256" key="1">
    <source>
        <dbReference type="ARBA" id="ARBA00000085"/>
    </source>
</evidence>
<dbReference type="PANTHER" id="PTHR24421:SF10">
    <property type="entry name" value="NITRATE_NITRITE SENSOR PROTEIN NARQ"/>
    <property type="match status" value="1"/>
</dbReference>
<evidence type="ECO:0000256" key="7">
    <source>
        <dbReference type="ARBA" id="ARBA00022692"/>
    </source>
</evidence>
<dbReference type="Pfam" id="PF07730">
    <property type="entry name" value="HisKA_3"/>
    <property type="match status" value="1"/>
</dbReference>
<keyword evidence="9 14" id="KW-0418">Kinase</keyword>
<comment type="catalytic activity">
    <reaction evidence="1 14">
        <text>ATP + protein L-histidine = ADP + protein N-phospho-L-histidine.</text>
        <dbReference type="EC" id="2.7.13.3"/>
    </reaction>
</comment>
<keyword evidence="13 14" id="KW-0472">Membrane</keyword>
<dbReference type="RefSeq" id="WP_014780443.1">
    <property type="nucleotide sequence ID" value="NC_018012.1"/>
</dbReference>
<dbReference type="SMART" id="SM00387">
    <property type="entry name" value="HATPase_c"/>
    <property type="match status" value="1"/>
</dbReference>
<dbReference type="PIRSF" id="PIRSF003167">
    <property type="entry name" value="STHK_NarX/NarQ"/>
    <property type="match status" value="1"/>
</dbReference>
<dbReference type="AlphaFoldDB" id="I3YGE3"/>
<evidence type="ECO:0000259" key="18">
    <source>
        <dbReference type="PROSITE" id="PS50885"/>
    </source>
</evidence>
<dbReference type="InterPro" id="IPR016380">
    <property type="entry name" value="Sig_transdc_His_kin_NarX/NarQ"/>
</dbReference>
<dbReference type="GO" id="GO:0005886">
    <property type="term" value="C:plasma membrane"/>
    <property type="evidence" value="ECO:0007669"/>
    <property type="project" value="UniProtKB-SubCell"/>
</dbReference>
<dbReference type="Gene3D" id="3.30.565.10">
    <property type="entry name" value="Histidine kinase-like ATPase, C-terminal domain"/>
    <property type="match status" value="1"/>
</dbReference>
<organism evidence="19 20">
    <name type="scientific">Thiocystis violascens (strain ATCC 17096 / DSM 198 / 6111)</name>
    <name type="common">Chromatium violascens</name>
    <dbReference type="NCBI Taxonomy" id="765911"/>
    <lineage>
        <taxon>Bacteria</taxon>
        <taxon>Pseudomonadati</taxon>
        <taxon>Pseudomonadota</taxon>
        <taxon>Gammaproteobacteria</taxon>
        <taxon>Chromatiales</taxon>
        <taxon>Chromatiaceae</taxon>
        <taxon>Thiocystis</taxon>
    </lineage>
</organism>
<keyword evidence="12 14" id="KW-0902">Two-component regulatory system</keyword>
<evidence type="ECO:0000313" key="19">
    <source>
        <dbReference type="EMBL" id="AFL76061.1"/>
    </source>
</evidence>
<dbReference type="CDD" id="cd19408">
    <property type="entry name" value="NarX_NarQ_sensor"/>
    <property type="match status" value="1"/>
</dbReference>
<keyword evidence="11 16" id="KW-1133">Transmembrane helix</keyword>
<comment type="subcellular location">
    <subcellularLocation>
        <location evidence="2">Cell inner membrane</location>
        <topology evidence="2">Multi-pass membrane protein</topology>
    </subcellularLocation>
</comment>
<dbReference type="GO" id="GO:0046983">
    <property type="term" value="F:protein dimerization activity"/>
    <property type="evidence" value="ECO:0007669"/>
    <property type="project" value="UniProtKB-UniRule"/>
</dbReference>
<evidence type="ECO:0000256" key="4">
    <source>
        <dbReference type="ARBA" id="ARBA00022519"/>
    </source>
</evidence>
<evidence type="ECO:0000313" key="20">
    <source>
        <dbReference type="Proteomes" id="UP000006062"/>
    </source>
</evidence>
<dbReference type="KEGG" id="tvi:Thivi_4248"/>
<feature type="transmembrane region" description="Helical" evidence="16">
    <location>
        <begin position="178"/>
        <end position="198"/>
    </location>
</feature>
<keyword evidence="5" id="KW-0597">Phosphoprotein</keyword>
<dbReference type="HOGENOM" id="CLU_000445_20_10_6"/>
<name>I3YGE3_THIV6</name>
<accession>I3YGE3</accession>
<dbReference type="InterPro" id="IPR050482">
    <property type="entry name" value="Sensor_HK_TwoCompSys"/>
</dbReference>
<evidence type="ECO:0000256" key="12">
    <source>
        <dbReference type="ARBA" id="ARBA00023012"/>
    </source>
</evidence>
<evidence type="ECO:0000256" key="6">
    <source>
        <dbReference type="ARBA" id="ARBA00022679"/>
    </source>
</evidence>
<dbReference type="GO" id="GO:0005524">
    <property type="term" value="F:ATP binding"/>
    <property type="evidence" value="ECO:0007669"/>
    <property type="project" value="UniProtKB-UniRule"/>
</dbReference>
<dbReference type="eggNOG" id="COG3850">
    <property type="taxonomic scope" value="Bacteria"/>
</dbReference>
<dbReference type="InterPro" id="IPR042295">
    <property type="entry name" value="NarX-like_N_sf"/>
</dbReference>
<feature type="region of interest" description="Disordered" evidence="15">
    <location>
        <begin position="318"/>
        <end position="352"/>
    </location>
</feature>
<evidence type="ECO:0000256" key="16">
    <source>
        <dbReference type="SAM" id="Phobius"/>
    </source>
</evidence>
<dbReference type="InterPro" id="IPR003594">
    <property type="entry name" value="HATPase_dom"/>
</dbReference>
<dbReference type="InterPro" id="IPR036890">
    <property type="entry name" value="HATPase_C_sf"/>
</dbReference>
<dbReference type="GO" id="GO:0000155">
    <property type="term" value="F:phosphorelay sensor kinase activity"/>
    <property type="evidence" value="ECO:0007669"/>
    <property type="project" value="UniProtKB-UniRule"/>
</dbReference>
<dbReference type="SMART" id="SM00304">
    <property type="entry name" value="HAMP"/>
    <property type="match status" value="1"/>
</dbReference>
<dbReference type="CDD" id="cd16917">
    <property type="entry name" value="HATPase_UhpB-NarQ-NarX-like"/>
    <property type="match status" value="1"/>
</dbReference>
<dbReference type="PANTHER" id="PTHR24421">
    <property type="entry name" value="NITRATE/NITRITE SENSOR PROTEIN NARX-RELATED"/>
    <property type="match status" value="1"/>
</dbReference>
<sequence>MNNRGALPPRHSILLVIGLLMTSVVILGVTGMLTSIVIAQINQGMATAVNQSGTLRMQAYRVGVALTDDRVPLETRRERARLLAAEYDRWLISERLTAVLPDQATDPVRLAYEGVRVRWVKEMRQAVLGFIDAGEEAAASLAETAKYLDRVDDFVAEIHALVRLLEERAERRIRLLRWIQAIALALTVTVVLVTLILVQRRILRPLGELLDCADRIRRGDFSTRATWIGHDELGRVGAAMNLMTEGLSDIYRELEQRVADKTRDLARTNRSLALLYHTSRALEKASLSDSVLRGVLEDFREQLGLVDLRLCLRDVPPADAPASGSGDSPDEIPAETPDNSEPRARDATATSGPSVIGFPVGELGHRFGTLCATLPPGGQLESWRQPLLESLAGHLARSLNLKARIDEDRRLALHEERGILARELHDSLAQSLSYLKIQVLRMEVALSVPQDAPRDAREPALPPASAILSEIRDGIDGAYRQLRELLTTFRLRIDERGLATALSGTVREFQDRANLDIDLVDRLPAGLLTPNEEVHVMRIIREALSNIVRHAGTRHGSIHLERRNGGIDVLITDDGRGLADEPVGRDHFGLRIMRERALSLGGDLQIESPLDNGRGTRIRLHFRPRGLVPEGAATDRDRPGETPPGASTTETGITDEQDT</sequence>
<evidence type="ECO:0000256" key="8">
    <source>
        <dbReference type="ARBA" id="ARBA00022741"/>
    </source>
</evidence>
<dbReference type="CDD" id="cd06225">
    <property type="entry name" value="HAMP"/>
    <property type="match status" value="1"/>
</dbReference>
<dbReference type="Pfam" id="PF00672">
    <property type="entry name" value="HAMP"/>
    <property type="match status" value="1"/>
</dbReference>
<dbReference type="InterPro" id="IPR003660">
    <property type="entry name" value="HAMP_dom"/>
</dbReference>
<dbReference type="InterPro" id="IPR029095">
    <property type="entry name" value="NarX-like_N"/>
</dbReference>
<dbReference type="PROSITE" id="PS50109">
    <property type="entry name" value="HIS_KIN"/>
    <property type="match status" value="1"/>
</dbReference>
<dbReference type="Pfam" id="PF13675">
    <property type="entry name" value="PilJ"/>
    <property type="match status" value="1"/>
</dbReference>
<dbReference type="EC" id="2.7.13.3" evidence="14"/>
<dbReference type="Gene3D" id="1.20.5.1930">
    <property type="match status" value="1"/>
</dbReference>
<evidence type="ECO:0000256" key="14">
    <source>
        <dbReference type="PIRNR" id="PIRNR003167"/>
    </source>
</evidence>
<evidence type="ECO:0000256" key="11">
    <source>
        <dbReference type="ARBA" id="ARBA00022989"/>
    </source>
</evidence>
<evidence type="ECO:0000256" key="2">
    <source>
        <dbReference type="ARBA" id="ARBA00004429"/>
    </source>
</evidence>
<feature type="domain" description="Histidine kinase" evidence="17">
    <location>
        <begin position="419"/>
        <end position="624"/>
    </location>
</feature>
<protein>
    <recommendedName>
        <fullName evidence="14">Sensor protein</fullName>
        <ecNumber evidence="14">2.7.13.3</ecNumber>
    </recommendedName>
</protein>
<keyword evidence="8 14" id="KW-0547">Nucleotide-binding</keyword>
<gene>
    <name evidence="19" type="ordered locus">Thivi_4248</name>
</gene>
<evidence type="ECO:0000256" key="3">
    <source>
        <dbReference type="ARBA" id="ARBA00022475"/>
    </source>
</evidence>
<reference evidence="19 20" key="1">
    <citation type="submission" date="2012-06" db="EMBL/GenBank/DDBJ databases">
        <title>Complete sequence of Thiocystis violascens DSM 198.</title>
        <authorList>
            <consortium name="US DOE Joint Genome Institute"/>
            <person name="Lucas S."/>
            <person name="Han J."/>
            <person name="Lapidus A."/>
            <person name="Cheng J.-F."/>
            <person name="Goodwin L."/>
            <person name="Pitluck S."/>
            <person name="Peters L."/>
            <person name="Ovchinnikova G."/>
            <person name="Teshima H."/>
            <person name="Detter J.C."/>
            <person name="Han C."/>
            <person name="Tapia R."/>
            <person name="Land M."/>
            <person name="Hauser L."/>
            <person name="Kyrpides N."/>
            <person name="Ivanova N."/>
            <person name="Pagani I."/>
            <person name="Vogl K."/>
            <person name="Liu Z."/>
            <person name="Frigaard N.-U."/>
            <person name="Bryant D."/>
            <person name="Woyke T."/>
        </authorList>
    </citation>
    <scope>NUCLEOTIDE SEQUENCE [LARGE SCALE GENOMIC DNA]</scope>
    <source>
        <strain evidence="20">ATCC 17096 / DSM 198 / 6111</strain>
    </source>
</reference>
<keyword evidence="7 16" id="KW-0812">Transmembrane</keyword>
<keyword evidence="6 14" id="KW-0808">Transferase</keyword>
<evidence type="ECO:0000256" key="13">
    <source>
        <dbReference type="ARBA" id="ARBA00023136"/>
    </source>
</evidence>
<dbReference type="PROSITE" id="PS50885">
    <property type="entry name" value="HAMP"/>
    <property type="match status" value="1"/>
</dbReference>
<keyword evidence="4 14" id="KW-0997">Cell inner membrane</keyword>
<dbReference type="InterPro" id="IPR005467">
    <property type="entry name" value="His_kinase_dom"/>
</dbReference>
<evidence type="ECO:0000256" key="10">
    <source>
        <dbReference type="ARBA" id="ARBA00022840"/>
    </source>
</evidence>
<dbReference type="Gene3D" id="1.10.8.500">
    <property type="entry name" value="HAMP domain in histidine kinase"/>
    <property type="match status" value="1"/>
</dbReference>
<feature type="region of interest" description="Disordered" evidence="15">
    <location>
        <begin position="624"/>
        <end position="659"/>
    </location>
</feature>
<evidence type="ECO:0000256" key="15">
    <source>
        <dbReference type="SAM" id="MobiDB-lite"/>
    </source>
</evidence>
<evidence type="ECO:0000256" key="5">
    <source>
        <dbReference type="ARBA" id="ARBA00022553"/>
    </source>
</evidence>
<keyword evidence="10 14" id="KW-0067">ATP-binding</keyword>
<evidence type="ECO:0000256" key="9">
    <source>
        <dbReference type="ARBA" id="ARBA00022777"/>
    </source>
</evidence>
<dbReference type="Gene3D" id="1.20.120.960">
    <property type="entry name" value="Histidine kinase NarX, sensor domain"/>
    <property type="match status" value="1"/>
</dbReference>
<dbReference type="InterPro" id="IPR011712">
    <property type="entry name" value="Sig_transdc_His_kin_sub3_dim/P"/>
</dbReference>
<feature type="transmembrane region" description="Helical" evidence="16">
    <location>
        <begin position="12"/>
        <end position="38"/>
    </location>
</feature>
<proteinExistence type="predicted"/>
<keyword evidence="20" id="KW-1185">Reference proteome</keyword>